<name>A0ABQ6SJF5_9PAST</name>
<evidence type="ECO:0000256" key="1">
    <source>
        <dbReference type="SAM" id="Phobius"/>
    </source>
</evidence>
<gene>
    <name evidence="2" type="ORF">F2S80_08290</name>
</gene>
<organism evidence="2 3">
    <name type="scientific">Haemophilus seminalis</name>
    <dbReference type="NCBI Taxonomy" id="2582921"/>
    <lineage>
        <taxon>Bacteria</taxon>
        <taxon>Pseudomonadati</taxon>
        <taxon>Pseudomonadota</taxon>
        <taxon>Gammaproteobacteria</taxon>
        <taxon>Pasteurellales</taxon>
        <taxon>Pasteurellaceae</taxon>
        <taxon>Haemophilus</taxon>
    </lineage>
</organism>
<proteinExistence type="predicted"/>
<accession>A0ABQ6SJF5</accession>
<reference evidence="2 3" key="1">
    <citation type="submission" date="2019-09" db="EMBL/GenBank/DDBJ databases">
        <title>Haemophilus seminale sp. nov., isolated from human semen.</title>
        <authorList>
            <person name="Zheng M."/>
        </authorList>
    </citation>
    <scope>NUCLEOTIDE SEQUENCE [LARGE SCALE GENOMIC DNA]</scope>
    <source>
        <strain evidence="2 3">SZY H2</strain>
    </source>
</reference>
<evidence type="ECO:0000313" key="3">
    <source>
        <dbReference type="Proteomes" id="UP000324828"/>
    </source>
</evidence>
<keyword evidence="1" id="KW-1133">Transmembrane helix</keyword>
<keyword evidence="3" id="KW-1185">Reference proteome</keyword>
<dbReference type="Proteomes" id="UP000324828">
    <property type="component" value="Unassembled WGS sequence"/>
</dbReference>
<feature type="transmembrane region" description="Helical" evidence="1">
    <location>
        <begin position="33"/>
        <end position="58"/>
    </location>
</feature>
<keyword evidence="1" id="KW-0472">Membrane</keyword>
<evidence type="ECO:0000313" key="2">
    <source>
        <dbReference type="EMBL" id="KAA5522601.1"/>
    </source>
</evidence>
<feature type="transmembrane region" description="Helical" evidence="1">
    <location>
        <begin position="6"/>
        <end position="26"/>
    </location>
</feature>
<protein>
    <recommendedName>
        <fullName evidence="4">DUF3096 domain-containing protein</fullName>
    </recommendedName>
</protein>
<dbReference type="EMBL" id="VXDF01000007">
    <property type="protein sequence ID" value="KAA5522601.1"/>
    <property type="molecule type" value="Genomic_DNA"/>
</dbReference>
<evidence type="ECO:0008006" key="4">
    <source>
        <dbReference type="Google" id="ProtNLM"/>
    </source>
</evidence>
<sequence>MDWIIYFALMLIVMSLPLLALLLGLISPFIARFFNWILVVSTLGYFILIAVGLGYGVISLGAK</sequence>
<dbReference type="RefSeq" id="WP_139989251.1">
    <property type="nucleotide sequence ID" value="NZ_VCED01000001.1"/>
</dbReference>
<comment type="caution">
    <text evidence="2">The sequence shown here is derived from an EMBL/GenBank/DDBJ whole genome shotgun (WGS) entry which is preliminary data.</text>
</comment>
<keyword evidence="1" id="KW-0812">Transmembrane</keyword>